<dbReference type="Gene3D" id="3.30.720.200">
    <property type="match status" value="1"/>
</dbReference>
<dbReference type="GO" id="GO:0005524">
    <property type="term" value="F:ATP binding"/>
    <property type="evidence" value="ECO:0007669"/>
    <property type="project" value="UniProtKB-KW"/>
</dbReference>
<dbReference type="InterPro" id="IPR002314">
    <property type="entry name" value="aa-tRNA-synt_IIb"/>
</dbReference>
<dbReference type="Pfam" id="PF00587">
    <property type="entry name" value="tRNA-synt_2b"/>
    <property type="match status" value="1"/>
</dbReference>
<dbReference type="SUPFAM" id="SSF55681">
    <property type="entry name" value="Class II aaRS and biotin synthetases"/>
    <property type="match status" value="1"/>
</dbReference>
<dbReference type="Gene3D" id="3.30.930.10">
    <property type="entry name" value="Bira Bifunctional Protein, Domain 2"/>
    <property type="match status" value="1"/>
</dbReference>
<feature type="region of interest" description="Disordered" evidence="11">
    <location>
        <begin position="488"/>
        <end position="530"/>
    </location>
</feature>
<dbReference type="HOGENOM" id="CLU_015515_1_0_2"/>
<evidence type="ECO:0000256" key="6">
    <source>
        <dbReference type="ARBA" id="ARBA00022741"/>
    </source>
</evidence>
<dbReference type="eggNOG" id="arCOG00405">
    <property type="taxonomic scope" value="Archaea"/>
</dbReference>
<evidence type="ECO:0000256" key="2">
    <source>
        <dbReference type="ARBA" id="ARBA00008226"/>
    </source>
</evidence>
<evidence type="ECO:0000256" key="5">
    <source>
        <dbReference type="ARBA" id="ARBA00022598"/>
    </source>
</evidence>
<dbReference type="EMBL" id="AE008384">
    <property type="protein sequence ID" value="AAM31084.1"/>
    <property type="molecule type" value="Genomic_DNA"/>
</dbReference>
<evidence type="ECO:0000259" key="12">
    <source>
        <dbReference type="PROSITE" id="PS50862"/>
    </source>
</evidence>
<dbReference type="PANTHER" id="PTHR10745">
    <property type="entry name" value="GLYCYL-TRNA SYNTHETASE/DNA POLYMERASE SUBUNIT GAMMA-2"/>
    <property type="match status" value="1"/>
</dbReference>
<accession>Q8PX34</accession>
<dbReference type="Gene3D" id="3.30.40.230">
    <property type="match status" value="1"/>
</dbReference>
<evidence type="ECO:0000256" key="9">
    <source>
        <dbReference type="ARBA" id="ARBA00023146"/>
    </source>
</evidence>
<dbReference type="EC" id="6.1.1.14" evidence="3"/>
<dbReference type="GO" id="GO:0004820">
    <property type="term" value="F:glycine-tRNA ligase activity"/>
    <property type="evidence" value="ECO:0007669"/>
    <property type="project" value="UniProtKB-EC"/>
</dbReference>
<dbReference type="GO" id="GO:0044281">
    <property type="term" value="P:small molecule metabolic process"/>
    <property type="evidence" value="ECO:0007669"/>
    <property type="project" value="UniProtKB-ARBA"/>
</dbReference>
<sequence>MIPFIHLLFLTNQKFTITLYPPINIKRTYKMDKYEKVFELAKRRGFLWNSFELYGGSRGFYDYGPLGSTLKRRIEQIWREFYVIQEGHMEIECPTIGIEDVFVASGHVGGFSDPLCECKKCGEAFRADHLVENVMDAAGTLSAEQLTEVIKEKGITCPECGGELNDAYEFNLMFKTTIGPGTGRQGYLRPETAQGMFVDFQRLSRFYRDKLPFGAVQIGKSYRNEIAPRQGVIRLREFTQAECELFVDPRNKKHSNFERFAEKELVLYSQAAQQTGEPIRMTVREAVETGVIAHEVLGYNIALTNEFLTKVGIEPAKLRFRQHLKDEMAHYAIDCWDAEIETDRFGWVEIVGIADRTDYDLKAHARVSKTDLYVYVEYDEPKMVTRFVVKPNMGKLGPLFKGKAKAVADALKQLSEEELSKDQITVTVDGEELSVSSDVVDFAEETVKVSGENVIPHVIEPSYGIDRIFYGTMEHAFDEENVAKKAAESGLKGAEEAEGAEKTEGAEKAEKAEKGPEATKDETEGEGEEETRLVMHFSSSVAPVQVAVLPLLTRKELADPAKEIVAKLREKNLLVNYDDSGTIGRRYRRNDEIGTPYSVTVDYDTLQDGTVTIRDRDSMRQIRAPISGIENVLYELIYRGRNFESAGKPFNF</sequence>
<dbReference type="GO" id="GO:0006426">
    <property type="term" value="P:glycyl-tRNA aminoacylation"/>
    <property type="evidence" value="ECO:0007669"/>
    <property type="project" value="InterPro"/>
</dbReference>
<dbReference type="InterPro" id="IPR004154">
    <property type="entry name" value="Anticodon-bd"/>
</dbReference>
<evidence type="ECO:0000256" key="11">
    <source>
        <dbReference type="SAM" id="MobiDB-lite"/>
    </source>
</evidence>
<evidence type="ECO:0000313" key="13">
    <source>
        <dbReference type="EMBL" id="AAM31084.1"/>
    </source>
</evidence>
<comment type="subcellular location">
    <subcellularLocation>
        <location evidence="1">Cytoplasm</location>
    </subcellularLocation>
</comment>
<keyword evidence="9 13" id="KW-0030">Aminoacyl-tRNA synthetase</keyword>
<keyword evidence="5 13" id="KW-0436">Ligase</keyword>
<dbReference type="NCBIfam" id="NF003211">
    <property type="entry name" value="PRK04173.1"/>
    <property type="match status" value="1"/>
</dbReference>
<keyword evidence="7" id="KW-0067">ATP-binding</keyword>
<evidence type="ECO:0000256" key="4">
    <source>
        <dbReference type="ARBA" id="ARBA00022490"/>
    </source>
</evidence>
<evidence type="ECO:0000256" key="10">
    <source>
        <dbReference type="ARBA" id="ARBA00030057"/>
    </source>
</evidence>
<dbReference type="CDD" id="cd00774">
    <property type="entry name" value="GlyRS-like_core"/>
    <property type="match status" value="1"/>
</dbReference>
<dbReference type="InterPro" id="IPR033731">
    <property type="entry name" value="GlyRS-like_core"/>
</dbReference>
<proteinExistence type="inferred from homology"/>
<dbReference type="FunFam" id="3.30.930.10:FF:000158">
    <property type="entry name" value="Glycyl-tRNA synthetase"/>
    <property type="match status" value="1"/>
</dbReference>
<dbReference type="Gene3D" id="3.40.50.800">
    <property type="entry name" value="Anticodon-binding domain"/>
    <property type="match status" value="1"/>
</dbReference>
<dbReference type="InterPro" id="IPR036621">
    <property type="entry name" value="Anticodon-bd_dom_sf"/>
</dbReference>
<name>Q8PX34_METMA</name>
<dbReference type="PRINTS" id="PR01043">
    <property type="entry name" value="TRNASYNTHGLY"/>
</dbReference>
<keyword evidence="6" id="KW-0547">Nucleotide-binding</keyword>
<dbReference type="AlphaFoldDB" id="Q8PX34"/>
<dbReference type="FunFam" id="3.40.50.800:FF:000002">
    <property type="entry name" value="Glycine--tRNA ligase"/>
    <property type="match status" value="1"/>
</dbReference>
<dbReference type="PANTHER" id="PTHR10745:SF0">
    <property type="entry name" value="GLYCINE--TRNA LIGASE"/>
    <property type="match status" value="1"/>
</dbReference>
<evidence type="ECO:0000313" key="14">
    <source>
        <dbReference type="Proteomes" id="UP000000595"/>
    </source>
</evidence>
<dbReference type="InterPro" id="IPR045864">
    <property type="entry name" value="aa-tRNA-synth_II/BPL/LPL"/>
</dbReference>
<evidence type="ECO:0000256" key="3">
    <source>
        <dbReference type="ARBA" id="ARBA00012829"/>
    </source>
</evidence>
<dbReference type="InterPro" id="IPR006195">
    <property type="entry name" value="aa-tRNA-synth_II"/>
</dbReference>
<organism evidence="13 14">
    <name type="scientific">Methanosarcina mazei (strain ATCC BAA-159 / DSM 3647 / Goe1 / Go1 / JCM 11833 / OCM 88)</name>
    <name type="common">Methanosarcina frisia</name>
    <dbReference type="NCBI Taxonomy" id="192952"/>
    <lineage>
        <taxon>Archaea</taxon>
        <taxon>Methanobacteriati</taxon>
        <taxon>Methanobacteriota</taxon>
        <taxon>Stenosarchaea group</taxon>
        <taxon>Methanomicrobia</taxon>
        <taxon>Methanosarcinales</taxon>
        <taxon>Methanosarcinaceae</taxon>
        <taxon>Methanosarcina</taxon>
    </lineage>
</organism>
<evidence type="ECO:0000256" key="1">
    <source>
        <dbReference type="ARBA" id="ARBA00004496"/>
    </source>
</evidence>
<feature type="domain" description="Aminoacyl-transfer RNA synthetases class-II family profile" evidence="12">
    <location>
        <begin position="32"/>
        <end position="397"/>
    </location>
</feature>
<protein>
    <recommendedName>
        <fullName evidence="3">glycine--tRNA ligase</fullName>
        <ecNumber evidence="3">6.1.1.14</ecNumber>
    </recommendedName>
    <alternativeName>
        <fullName evidence="10">Diadenosine tetraphosphate synthetase</fullName>
    </alternativeName>
</protein>
<dbReference type="PROSITE" id="PS50862">
    <property type="entry name" value="AA_TRNA_LIGASE_II"/>
    <property type="match status" value="1"/>
</dbReference>
<comment type="similarity">
    <text evidence="2">Belongs to the class-II aminoacyl-tRNA synthetase family.</text>
</comment>
<dbReference type="NCBIfam" id="TIGR00389">
    <property type="entry name" value="glyS_dimeric"/>
    <property type="match status" value="1"/>
</dbReference>
<dbReference type="Pfam" id="PF03129">
    <property type="entry name" value="HGTP_anticodon"/>
    <property type="match status" value="1"/>
</dbReference>
<dbReference type="KEGG" id="mma:MM_1388"/>
<evidence type="ECO:0000256" key="8">
    <source>
        <dbReference type="ARBA" id="ARBA00022917"/>
    </source>
</evidence>
<feature type="compositionally biased region" description="Basic and acidic residues" evidence="11">
    <location>
        <begin position="488"/>
        <end position="522"/>
    </location>
</feature>
<reference evidence="13 14" key="1">
    <citation type="journal article" date="2002" name="J. Mol. Microbiol. Biotechnol.">
        <title>The genome of Methanosarcina mazei: evidence for lateral gene transfer between Bacteria and Archaea.</title>
        <authorList>
            <person name="Deppenmeier U."/>
            <person name="Johann A."/>
            <person name="Hartsch T."/>
            <person name="Merkl R."/>
            <person name="Schmitz R.A."/>
            <person name="Martinez-Arias R."/>
            <person name="Henne A."/>
            <person name="Wiezer A."/>
            <person name="Baumer S."/>
            <person name="Jacobi C."/>
            <person name="Bruggemann H."/>
            <person name="Lienard T."/>
            <person name="Christmann A."/>
            <person name="Bomeke M."/>
            <person name="Steckel S."/>
            <person name="Bhattacharyya A."/>
            <person name="Lykidis A."/>
            <person name="Overbeek R."/>
            <person name="Klenk H.P."/>
            <person name="Gunsalus R.P."/>
            <person name="Fritz H.J."/>
            <person name="Gottschalk G."/>
        </authorList>
    </citation>
    <scope>NUCLEOTIDE SEQUENCE [LARGE SCALE GENOMIC DNA]</scope>
    <source>
        <strain evidence="14">ATCC BAA-159 / DSM 3647 / Goe1 / Go1 / JCM 11833 / OCM 88</strain>
    </source>
</reference>
<keyword evidence="4" id="KW-0963">Cytoplasm</keyword>
<evidence type="ECO:0000256" key="7">
    <source>
        <dbReference type="ARBA" id="ARBA00022840"/>
    </source>
</evidence>
<dbReference type="Proteomes" id="UP000000595">
    <property type="component" value="Chromosome"/>
</dbReference>
<dbReference type="CDD" id="cd00858">
    <property type="entry name" value="GlyRS_anticodon"/>
    <property type="match status" value="1"/>
</dbReference>
<gene>
    <name evidence="13" type="ordered locus">MM_1388</name>
</gene>
<dbReference type="PATRIC" id="fig|192952.21.peg.1607"/>
<dbReference type="InterPro" id="IPR027031">
    <property type="entry name" value="Gly-tRNA_synthase/POLG2"/>
</dbReference>
<dbReference type="SUPFAM" id="SSF52954">
    <property type="entry name" value="Class II aaRS ABD-related"/>
    <property type="match status" value="1"/>
</dbReference>
<dbReference type="FunFam" id="3.30.40.230:FF:000005">
    <property type="entry name" value="Glycine--tRNA ligase"/>
    <property type="match status" value="1"/>
</dbReference>
<dbReference type="InterPro" id="IPR002315">
    <property type="entry name" value="tRNA-synt_gly"/>
</dbReference>
<dbReference type="GO" id="GO:0005737">
    <property type="term" value="C:cytoplasm"/>
    <property type="evidence" value="ECO:0007669"/>
    <property type="project" value="UniProtKB-SubCell"/>
</dbReference>
<keyword evidence="8" id="KW-0648">Protein biosynthesis</keyword>